<dbReference type="FunFam" id="1.10.510.10:FF:000284">
    <property type="entry name" value="Putative receptor-like serine/threonine-protein kinase"/>
    <property type="match status" value="1"/>
</dbReference>
<dbReference type="Gene3D" id="1.10.510.10">
    <property type="entry name" value="Transferase(Phosphotransferase) domain 1"/>
    <property type="match status" value="1"/>
</dbReference>
<name>E6NTZ7_JATCU</name>
<dbReference type="InterPro" id="IPR008271">
    <property type="entry name" value="Ser/Thr_kinase_AS"/>
</dbReference>
<proteinExistence type="predicted"/>
<dbReference type="PANTHER" id="PTHR47987">
    <property type="entry name" value="OS08G0249100 PROTEIN"/>
    <property type="match status" value="1"/>
</dbReference>
<dbReference type="Proteomes" id="UP000027138">
    <property type="component" value="Unassembled WGS sequence"/>
</dbReference>
<dbReference type="Gene3D" id="3.30.200.20">
    <property type="entry name" value="Phosphorylase Kinase, domain 1"/>
    <property type="match status" value="1"/>
</dbReference>
<dbReference type="FunFam" id="3.30.200.20:FF:000268">
    <property type="entry name" value="probable receptor-like serine/threonine-protein kinase At5g57670"/>
    <property type="match status" value="1"/>
</dbReference>
<dbReference type="PROSITE" id="PS00108">
    <property type="entry name" value="PROTEIN_KINASE_ST"/>
    <property type="match status" value="1"/>
</dbReference>
<dbReference type="PANTHER" id="PTHR47987:SF11">
    <property type="entry name" value="RECEPTOR-LIKE CYTOSOLIC SERINE_THREONINE-PROTEIN KINASE RBK1 ISOFORM X1"/>
    <property type="match status" value="1"/>
</dbReference>
<dbReference type="EMBL" id="AP011961">
    <property type="protein sequence ID" value="BAJ53107.1"/>
    <property type="molecule type" value="Genomic_DNA"/>
</dbReference>
<evidence type="ECO:0000313" key="4">
    <source>
        <dbReference type="EMBL" id="KDP36897.1"/>
    </source>
</evidence>
<keyword evidence="5" id="KW-1185">Reference proteome</keyword>
<protein>
    <submittedName>
        <fullName evidence="3">JHL20J20.14 protein</fullName>
    </submittedName>
</protein>
<dbReference type="InterPro" id="IPR011009">
    <property type="entry name" value="Kinase-like_dom_sf"/>
</dbReference>
<evidence type="ECO:0000256" key="1">
    <source>
        <dbReference type="SAM" id="MobiDB-lite"/>
    </source>
</evidence>
<evidence type="ECO:0000313" key="5">
    <source>
        <dbReference type="Proteomes" id="UP000027138"/>
    </source>
</evidence>
<dbReference type="InterPro" id="IPR046958">
    <property type="entry name" value="RBK1/2/STUNTED"/>
</dbReference>
<dbReference type="Pfam" id="PF00069">
    <property type="entry name" value="Pkinase"/>
    <property type="match status" value="1"/>
</dbReference>
<dbReference type="GO" id="GO:0005524">
    <property type="term" value="F:ATP binding"/>
    <property type="evidence" value="ECO:0007669"/>
    <property type="project" value="InterPro"/>
</dbReference>
<organism evidence="3">
    <name type="scientific">Jatropha curcas</name>
    <name type="common">Barbados nut</name>
    <dbReference type="NCBI Taxonomy" id="180498"/>
    <lineage>
        <taxon>Eukaryota</taxon>
        <taxon>Viridiplantae</taxon>
        <taxon>Streptophyta</taxon>
        <taxon>Embryophyta</taxon>
        <taxon>Tracheophyta</taxon>
        <taxon>Spermatophyta</taxon>
        <taxon>Magnoliopsida</taxon>
        <taxon>eudicotyledons</taxon>
        <taxon>Gunneridae</taxon>
        <taxon>Pentapetalae</taxon>
        <taxon>rosids</taxon>
        <taxon>fabids</taxon>
        <taxon>Malpighiales</taxon>
        <taxon>Euphorbiaceae</taxon>
        <taxon>Crotonoideae</taxon>
        <taxon>Jatropheae</taxon>
        <taxon>Jatropha</taxon>
    </lineage>
</organism>
<dbReference type="GO" id="GO:0004672">
    <property type="term" value="F:protein kinase activity"/>
    <property type="evidence" value="ECO:0007669"/>
    <property type="project" value="InterPro"/>
</dbReference>
<sequence length="681" mass="76944">MAIGLETNLENSLREQILLARCIAGKKPEMIIVHAVHERKIVFKRRRNSFIEISSFHSDFSGFKLNSGPNFYLDENHACSRETEAETKSSTVQSFEDVSRNDNTGNGYDEKVPLKSISIIRRQLPESILGWPLRPRTISLGEDASRRSKARSMSITEWVMNLPTRSCDTIMQKQSDSNSEETNITLDLKTEDYIVNDGQNSFQVINSYGNESVDRSSNREDEESGLMQEILSEESTQLRLGWPLLRVKTSATSDSLGESEASKMRIANCQSTEATPKSPIDLPFKEVQSSPEKQIRLAAPREQPMKEELVLKLKSSGCKQFRYEELKRATHKFSTENLIGEGGCSDVYKGRLGLGKLVAVKVLKQYKEAWNDFFLEVDIMSSLKHKHITHLIGVCIDDNHLILVYDFLSKGTLEERLQGQSEKSILPWKVRFKVAIAVAEALHYLHSSCLVIHRDVKSSNILLSSDFQPQLSDFGCATWNLKAAGYTISNDIVGTFGYIAPEYFMHGRVSDKTDIYSFGIVLLELLTGKKPISSNSSKGQESLVKWAMPLLESGNLEALVDPKLGEEFDIAQMERTVLAATLCIKQLPRLRPKASQILKLLREEKIEEWMNYYVNDLPESSYEEFDDIHPAIVNRPSSDLSVLVSDDDASSLNILGDTKSVTSIEQSQRFRLKDYLKVRQD</sequence>
<dbReference type="AlphaFoldDB" id="E6NTZ7"/>
<dbReference type="OrthoDB" id="654677at2759"/>
<feature type="compositionally biased region" description="Polar residues" evidence="1">
    <location>
        <begin position="88"/>
        <end position="106"/>
    </location>
</feature>
<dbReference type="PROSITE" id="PS50011">
    <property type="entry name" value="PROTEIN_KINASE_DOM"/>
    <property type="match status" value="1"/>
</dbReference>
<feature type="region of interest" description="Disordered" evidence="1">
    <location>
        <begin position="83"/>
        <end position="107"/>
    </location>
</feature>
<dbReference type="InterPro" id="IPR000719">
    <property type="entry name" value="Prot_kinase_dom"/>
</dbReference>
<dbReference type="SMART" id="SM00220">
    <property type="entry name" value="S_TKc"/>
    <property type="match status" value="1"/>
</dbReference>
<reference evidence="3" key="1">
    <citation type="journal article" date="2011" name="DNA Res.">
        <title>Sequence analysis of the genome of an oil-bearing tree, Jatropha curcas L.</title>
        <authorList>
            <person name="Sato S."/>
            <person name="Hirakawa H."/>
            <person name="Isobe S."/>
            <person name="Fukai E."/>
            <person name="Watanabe A."/>
            <person name="Kato M."/>
            <person name="Kawashima K."/>
            <person name="Minami C."/>
            <person name="Muraki A."/>
            <person name="Nakazaki N."/>
            <person name="Takahashi C."/>
            <person name="Nakayama S."/>
            <person name="Kishida Y."/>
            <person name="Kohara M."/>
            <person name="Yamada M."/>
            <person name="Tsuruoka H."/>
            <person name="Sasamoto S."/>
            <person name="Tabata S."/>
            <person name="Aizu T."/>
            <person name="Toyoda A."/>
            <person name="Shin-I T."/>
            <person name="Minakuchi Y."/>
            <person name="Kohara Y."/>
            <person name="Fujiyama A."/>
            <person name="Tsuchimoto S."/>
            <person name="Kajiyama S."/>
            <person name="Makigano E."/>
            <person name="Ohmido N."/>
            <person name="Shibagaki N."/>
            <person name="Cartagena J.A."/>
            <person name="Wada N."/>
            <person name="Kohinata T."/>
            <person name="Atefeh A."/>
            <person name="Yuasa S."/>
            <person name="Matsunaga S."/>
            <person name="Fukui K."/>
        </authorList>
    </citation>
    <scope>NUCLEOTIDE SEQUENCE</scope>
    <source>
        <strain evidence="3">Palawan</strain>
    </source>
</reference>
<evidence type="ECO:0000259" key="2">
    <source>
        <dbReference type="PROSITE" id="PS50011"/>
    </source>
</evidence>
<evidence type="ECO:0000313" key="3">
    <source>
        <dbReference type="EMBL" id="BAJ53107.1"/>
    </source>
</evidence>
<dbReference type="EMBL" id="KK914420">
    <property type="protein sequence ID" value="KDP36897.1"/>
    <property type="molecule type" value="Genomic_DNA"/>
</dbReference>
<accession>E6NTZ7</accession>
<gene>
    <name evidence="3" type="primary">JHL20J20.14</name>
    <name evidence="4" type="ORF">JCGZ_08188</name>
</gene>
<reference evidence="4 5" key="2">
    <citation type="journal article" date="2014" name="PLoS ONE">
        <title>Global Analysis of Gene Expression Profiles in Physic Nut (Jatropha curcas L.) Seedlings Exposed to Salt Stress.</title>
        <authorList>
            <person name="Zhang L."/>
            <person name="Zhang C."/>
            <person name="Wu P."/>
            <person name="Chen Y."/>
            <person name="Li M."/>
            <person name="Jiang H."/>
            <person name="Wu G."/>
        </authorList>
    </citation>
    <scope>NUCLEOTIDE SEQUENCE [LARGE SCALE GENOMIC DNA]</scope>
    <source>
        <strain evidence="5">cv. GZQX0401</strain>
        <tissue evidence="4">Young leaves</tissue>
    </source>
</reference>
<feature type="domain" description="Protein kinase" evidence="2">
    <location>
        <begin position="333"/>
        <end position="610"/>
    </location>
</feature>
<dbReference type="STRING" id="180498.E6NTZ7"/>
<dbReference type="SUPFAM" id="SSF56112">
    <property type="entry name" value="Protein kinase-like (PK-like)"/>
    <property type="match status" value="1"/>
</dbReference>